<name>A0A8H7PGU8_MORIS</name>
<feature type="compositionally biased region" description="Polar residues" evidence="1">
    <location>
        <begin position="87"/>
        <end position="140"/>
    </location>
</feature>
<reference evidence="2" key="1">
    <citation type="submission" date="2020-12" db="EMBL/GenBank/DDBJ databases">
        <title>Metabolic potential, ecology and presence of endohyphal bacteria is reflected in genomic diversity of Mucoromycotina.</title>
        <authorList>
            <person name="Muszewska A."/>
            <person name="Okrasinska A."/>
            <person name="Steczkiewicz K."/>
            <person name="Drgas O."/>
            <person name="Orlowska M."/>
            <person name="Perlinska-Lenart U."/>
            <person name="Aleksandrzak-Piekarczyk T."/>
            <person name="Szatraj K."/>
            <person name="Zielenkiewicz U."/>
            <person name="Pilsyk S."/>
            <person name="Malc E."/>
            <person name="Mieczkowski P."/>
            <person name="Kruszewska J.S."/>
            <person name="Biernat P."/>
            <person name="Pawlowska J."/>
        </authorList>
    </citation>
    <scope>NUCLEOTIDE SEQUENCE</scope>
    <source>
        <strain evidence="2">WA0000067209</strain>
    </source>
</reference>
<feature type="compositionally biased region" description="Low complexity" evidence="1">
    <location>
        <begin position="22"/>
        <end position="33"/>
    </location>
</feature>
<feature type="compositionally biased region" description="Low complexity" evidence="1">
    <location>
        <begin position="41"/>
        <end position="69"/>
    </location>
</feature>
<evidence type="ECO:0000313" key="3">
    <source>
        <dbReference type="Proteomes" id="UP000654370"/>
    </source>
</evidence>
<feature type="region of interest" description="Disordered" evidence="1">
    <location>
        <begin position="1"/>
        <end position="148"/>
    </location>
</feature>
<dbReference type="OrthoDB" id="10527108at2759"/>
<proteinExistence type="predicted"/>
<gene>
    <name evidence="2" type="ORF">INT43_005147</name>
</gene>
<dbReference type="Proteomes" id="UP000654370">
    <property type="component" value="Unassembled WGS sequence"/>
</dbReference>
<evidence type="ECO:0000313" key="2">
    <source>
        <dbReference type="EMBL" id="KAG2173727.1"/>
    </source>
</evidence>
<organism evidence="2 3">
    <name type="scientific">Mortierella isabellina</name>
    <name type="common">Filamentous fungus</name>
    <name type="synonym">Umbelopsis isabellina</name>
    <dbReference type="NCBI Taxonomy" id="91625"/>
    <lineage>
        <taxon>Eukaryota</taxon>
        <taxon>Fungi</taxon>
        <taxon>Fungi incertae sedis</taxon>
        <taxon>Mucoromycota</taxon>
        <taxon>Mucoromycotina</taxon>
        <taxon>Umbelopsidomycetes</taxon>
        <taxon>Umbelopsidales</taxon>
        <taxon>Umbelopsidaceae</taxon>
        <taxon>Umbelopsis</taxon>
    </lineage>
</organism>
<sequence>MLAYTAYKAIKDKKKKRDQNKNRQPQYQQQQGNGDYGHTPSKNSQTSASAHSSYSAGYSQSSSNDSQHYMQSPPAFNGRSALAQSPHGPNNGHSHYTTAEQQRMQQELSYAQHNQHTRQPQYNGPQSANALTNSQVQQYHQGGDPRYR</sequence>
<comment type="caution">
    <text evidence="2">The sequence shown here is derived from an EMBL/GenBank/DDBJ whole genome shotgun (WGS) entry which is preliminary data.</text>
</comment>
<accession>A0A8H7PGU8</accession>
<dbReference type="EMBL" id="JAEPQZ010000014">
    <property type="protein sequence ID" value="KAG2173727.1"/>
    <property type="molecule type" value="Genomic_DNA"/>
</dbReference>
<dbReference type="AlphaFoldDB" id="A0A8H7PGU8"/>
<keyword evidence="3" id="KW-1185">Reference proteome</keyword>
<protein>
    <submittedName>
        <fullName evidence="2">Uncharacterized protein</fullName>
    </submittedName>
</protein>
<evidence type="ECO:0000256" key="1">
    <source>
        <dbReference type="SAM" id="MobiDB-lite"/>
    </source>
</evidence>